<gene>
    <name evidence="2" type="primary">19</name>
    <name evidence="2" type="ORF">SEA_MARGARETKALI_19</name>
</gene>
<accession>A0A345KMZ7</accession>
<keyword evidence="3" id="KW-1185">Reference proteome</keyword>
<dbReference type="Pfam" id="PF14594">
    <property type="entry name" value="Sipho_Gp37"/>
    <property type="match status" value="1"/>
</dbReference>
<evidence type="ECO:0000313" key="3">
    <source>
        <dbReference type="Proteomes" id="UP000257231"/>
    </source>
</evidence>
<dbReference type="Proteomes" id="UP000257231">
    <property type="component" value="Segment"/>
</dbReference>
<dbReference type="GeneID" id="77925049"/>
<evidence type="ECO:0000259" key="1">
    <source>
        <dbReference type="Pfam" id="PF14594"/>
    </source>
</evidence>
<protein>
    <submittedName>
        <fullName evidence="2">Minor tail protein</fullName>
    </submittedName>
</protein>
<name>A0A345KMZ7_9CAUD</name>
<dbReference type="EMBL" id="MH450123">
    <property type="protein sequence ID" value="AXH44399.1"/>
    <property type="molecule type" value="Genomic_DNA"/>
</dbReference>
<sequence length="374" mass="40524">MSLFRIGVYDKNRLFRCQIGSPSALSATVRHGLTSTLTMTAPTSHERFGELMADGARLKVSFKGKHLISGPIVADEGETDGVTGFATFTVEDDFRILRKILGWQVPGSPISDQSAAEYRTYTGDAETIIKTAVTENGVNRLAIPGLVVAPNLHRGAVVPGGVPFRMHSLMDKMFPALEQAGIGVTVQQVGSDLVLDVYEPRVFGKKLSAAGRTLKKTKWNRTRPESSRVVIGGQGEGTARKFRVVTDPARESQYGMVAETFRDARDDNTDSVMDARGQETLTDDGPKNGLSLELAGTGIFQYGPDGFEVGDQVPVDIGNGQIITETIREAKITWVSEDYASVEPSIGELTNQPARIIAQRLAALGKGQRNQERN</sequence>
<feature type="domain" description="Gp28/Gp37-like" evidence="1">
    <location>
        <begin position="7"/>
        <end position="348"/>
    </location>
</feature>
<dbReference type="KEGG" id="vg:77925049"/>
<evidence type="ECO:0000313" key="2">
    <source>
        <dbReference type="EMBL" id="AXH44399.1"/>
    </source>
</evidence>
<proteinExistence type="predicted"/>
<dbReference type="InterPro" id="IPR029432">
    <property type="entry name" value="Gp28/Gp37-like_dom"/>
</dbReference>
<reference evidence="3" key="1">
    <citation type="submission" date="2018-06" db="EMBL/GenBank/DDBJ databases">
        <authorList>
            <person name="Zhirakovskaya E."/>
        </authorList>
    </citation>
    <scope>NUCLEOTIDE SEQUENCE [LARGE SCALE GENOMIC DNA]</scope>
</reference>
<organism evidence="2 3">
    <name type="scientific">Arthrobacter phage MargaretKali</name>
    <dbReference type="NCBI Taxonomy" id="2250414"/>
    <lineage>
        <taxon>Viruses</taxon>
        <taxon>Duplodnaviria</taxon>
        <taxon>Heunggongvirae</taxon>
        <taxon>Uroviricota</taxon>
        <taxon>Caudoviricetes</taxon>
        <taxon>Kumottavirus</taxon>
        <taxon>Kumottavirus margaretkali</taxon>
    </lineage>
</organism>
<dbReference type="RefSeq" id="YP_010649501.1">
    <property type="nucleotide sequence ID" value="NC_070769.1"/>
</dbReference>